<dbReference type="AlphaFoldDB" id="A0A498HV58"/>
<protein>
    <recommendedName>
        <fullName evidence="1">RNase H type-1 domain-containing protein</fullName>
    </recommendedName>
</protein>
<accession>A0A498HV58</accession>
<dbReference type="GO" id="GO:0004523">
    <property type="term" value="F:RNA-DNA hybrid ribonuclease activity"/>
    <property type="evidence" value="ECO:0007669"/>
    <property type="project" value="InterPro"/>
</dbReference>
<dbReference type="EMBL" id="RDQH01000341">
    <property type="protein sequence ID" value="RXH75478.1"/>
    <property type="molecule type" value="Genomic_DNA"/>
</dbReference>
<dbReference type="PANTHER" id="PTHR47723">
    <property type="entry name" value="OS05G0353850 PROTEIN"/>
    <property type="match status" value="1"/>
</dbReference>
<feature type="domain" description="RNase H type-1" evidence="1">
    <location>
        <begin position="22"/>
        <end position="135"/>
    </location>
</feature>
<organism evidence="2 3">
    <name type="scientific">Malus domestica</name>
    <name type="common">Apple</name>
    <name type="synonym">Pyrus malus</name>
    <dbReference type="NCBI Taxonomy" id="3750"/>
    <lineage>
        <taxon>Eukaryota</taxon>
        <taxon>Viridiplantae</taxon>
        <taxon>Streptophyta</taxon>
        <taxon>Embryophyta</taxon>
        <taxon>Tracheophyta</taxon>
        <taxon>Spermatophyta</taxon>
        <taxon>Magnoliopsida</taxon>
        <taxon>eudicotyledons</taxon>
        <taxon>Gunneridae</taxon>
        <taxon>Pentapetalae</taxon>
        <taxon>rosids</taxon>
        <taxon>fabids</taxon>
        <taxon>Rosales</taxon>
        <taxon>Rosaceae</taxon>
        <taxon>Amygdaloideae</taxon>
        <taxon>Maleae</taxon>
        <taxon>Malus</taxon>
    </lineage>
</organism>
<dbReference type="SUPFAM" id="SSF53098">
    <property type="entry name" value="Ribonuclease H-like"/>
    <property type="match status" value="1"/>
</dbReference>
<keyword evidence="3" id="KW-1185">Reference proteome</keyword>
<evidence type="ECO:0000259" key="1">
    <source>
        <dbReference type="Pfam" id="PF13456"/>
    </source>
</evidence>
<dbReference type="GO" id="GO:0003676">
    <property type="term" value="F:nucleic acid binding"/>
    <property type="evidence" value="ECO:0007669"/>
    <property type="project" value="InterPro"/>
</dbReference>
<dbReference type="Pfam" id="PF13456">
    <property type="entry name" value="RVT_3"/>
    <property type="match status" value="1"/>
</dbReference>
<name>A0A498HV58_MALDO</name>
<sequence>MPKPLFSPTTWSKPPLGWLKLNADGAFNAAGCVGGFGGVFRNHFGEFVDFPMFKRHLAGIMAAREVARLARTKLFHIIILECDSLQVTLSIGSLQLGNSPCSLVIEDVKIVLKSLLCSRIIHVQQCANVVADRLA</sequence>
<dbReference type="InterPro" id="IPR002156">
    <property type="entry name" value="RNaseH_domain"/>
</dbReference>
<dbReference type="InterPro" id="IPR053151">
    <property type="entry name" value="RNase_H-like"/>
</dbReference>
<reference evidence="2 3" key="1">
    <citation type="submission" date="2018-10" db="EMBL/GenBank/DDBJ databases">
        <title>A high-quality apple genome assembly.</title>
        <authorList>
            <person name="Hu J."/>
        </authorList>
    </citation>
    <scope>NUCLEOTIDE SEQUENCE [LARGE SCALE GENOMIC DNA]</scope>
    <source>
        <strain evidence="3">cv. HFTH1</strain>
        <tissue evidence="2">Young leaf</tissue>
    </source>
</reference>
<dbReference type="InterPro" id="IPR012337">
    <property type="entry name" value="RNaseH-like_sf"/>
</dbReference>
<gene>
    <name evidence="2" type="ORF">DVH24_030199</name>
</gene>
<evidence type="ECO:0000313" key="2">
    <source>
        <dbReference type="EMBL" id="RXH75478.1"/>
    </source>
</evidence>
<proteinExistence type="predicted"/>
<dbReference type="Proteomes" id="UP000290289">
    <property type="component" value="Chromosome 15"/>
</dbReference>
<dbReference type="PANTHER" id="PTHR47723:SF22">
    <property type="entry name" value="RNASE H TYPE-1 DOMAIN-CONTAINING PROTEIN"/>
    <property type="match status" value="1"/>
</dbReference>
<comment type="caution">
    <text evidence="2">The sequence shown here is derived from an EMBL/GenBank/DDBJ whole genome shotgun (WGS) entry which is preliminary data.</text>
</comment>
<evidence type="ECO:0000313" key="3">
    <source>
        <dbReference type="Proteomes" id="UP000290289"/>
    </source>
</evidence>